<name>A0AAV9QEB2_9PEZI</name>
<dbReference type="GO" id="GO:0034314">
    <property type="term" value="P:Arp2/3 complex-mediated actin nucleation"/>
    <property type="evidence" value="ECO:0007669"/>
    <property type="project" value="UniProtKB-ARBA"/>
</dbReference>
<proteinExistence type="inferred from homology"/>
<dbReference type="EMBL" id="JAXLQG010000003">
    <property type="protein sequence ID" value="KAK5541986.1"/>
    <property type="molecule type" value="Genomic_DNA"/>
</dbReference>
<keyword evidence="4" id="KW-0547">Nucleotide-binding</keyword>
<dbReference type="SMART" id="SM00268">
    <property type="entry name" value="ACTIN"/>
    <property type="match status" value="1"/>
</dbReference>
<evidence type="ECO:0000256" key="2">
    <source>
        <dbReference type="ARBA" id="ARBA00010121"/>
    </source>
</evidence>
<feature type="compositionally biased region" description="Basic and acidic residues" evidence="8">
    <location>
        <begin position="117"/>
        <end position="130"/>
    </location>
</feature>
<keyword evidence="6" id="KW-0009">Actin-binding</keyword>
<dbReference type="Pfam" id="PF00022">
    <property type="entry name" value="Actin"/>
    <property type="match status" value="1"/>
</dbReference>
<dbReference type="Proteomes" id="UP001345827">
    <property type="component" value="Unassembled WGS sequence"/>
</dbReference>
<feature type="compositionally biased region" description="Basic and acidic residues" evidence="8">
    <location>
        <begin position="326"/>
        <end position="344"/>
    </location>
</feature>
<protein>
    <submittedName>
        <fullName evidence="9">Actin-related protein 2</fullName>
    </submittedName>
</protein>
<evidence type="ECO:0000256" key="8">
    <source>
        <dbReference type="SAM" id="MobiDB-lite"/>
    </source>
</evidence>
<organism evidence="9 10">
    <name type="scientific">Vermiconidia calcicola</name>
    <dbReference type="NCBI Taxonomy" id="1690605"/>
    <lineage>
        <taxon>Eukaryota</taxon>
        <taxon>Fungi</taxon>
        <taxon>Dikarya</taxon>
        <taxon>Ascomycota</taxon>
        <taxon>Pezizomycotina</taxon>
        <taxon>Dothideomycetes</taxon>
        <taxon>Dothideomycetidae</taxon>
        <taxon>Mycosphaerellales</taxon>
        <taxon>Extremaceae</taxon>
        <taxon>Vermiconidia</taxon>
    </lineage>
</organism>
<dbReference type="Gene3D" id="3.30.420.40">
    <property type="match status" value="2"/>
</dbReference>
<feature type="compositionally biased region" description="Basic residues" evidence="8">
    <location>
        <begin position="276"/>
        <end position="290"/>
    </location>
</feature>
<evidence type="ECO:0000256" key="1">
    <source>
        <dbReference type="ARBA" id="ARBA00004245"/>
    </source>
</evidence>
<feature type="compositionally biased region" description="Low complexity" evidence="8">
    <location>
        <begin position="157"/>
        <end position="171"/>
    </location>
</feature>
<comment type="caution">
    <text evidence="9">The sequence shown here is derived from an EMBL/GenBank/DDBJ whole genome shotgun (WGS) entry which is preliminary data.</text>
</comment>
<sequence length="678" mass="76762">MDQALPLGLKAIPFATQHYDKVWDPIHHRYKKMRGRVPKDDPNIWEMRGPEEKGLVLRRRRDVAPDEEIVEVVRHKGEVLPKRPGQPRRRASSMNNARTAGAGAAAGAGAGAMVPYNDRRNGYRDSRDSYYDSEGSPPPRSRVRAKSSSGRSRKPRGSSSSSSSSESLLSSTEEEKNCKKIRRKKWITAALASVATIHAASKVYSSIEAHDKRMEQVREGELSPEDAHKQARGSRWQDAAAIGIAALGIKGAVSEWNEVTQEHSEHRKMLQEREEHHKKRLERERRRKAREKGGYYKGRDGQWYYNGHGPQSSDSHRGGGGGGGGRYDDSNQVRDSERRRRMIEDDGGDSEDYRSRSRAMENGIVKKWDDMQHLWDFTFFEKLQIDPTGRKILLTEPPMNPLKNREQMCQVMFERYNFGGVYVAIQAVLALYAQGLSSGVVVDSGDGVTHIVPVYESTVLNHLTRRLDVAGRDVTRNLIALLLRRGYALNRTADFETVRQIKEKLCYVSYDLGLDQRLSEDTTVLVESYTLPDGRVIRVGSERFEAPECLFQPHLVDVEQPGIAEFLFNTIQAADVDVRSSLYKAIVLSGGSSMYPGLPSRLEKELKQLWLTRVLGGNPERLNKFKVRIEDPPRRRHMVFLGGAVLANIMSDKENMWISKQEWEEQGARALEKLGPRS</sequence>
<dbReference type="AlphaFoldDB" id="A0AAV9QEB2"/>
<evidence type="ECO:0000313" key="10">
    <source>
        <dbReference type="Proteomes" id="UP001345827"/>
    </source>
</evidence>
<dbReference type="GO" id="GO:0005524">
    <property type="term" value="F:ATP binding"/>
    <property type="evidence" value="ECO:0007669"/>
    <property type="project" value="UniProtKB-KW"/>
</dbReference>
<dbReference type="InterPro" id="IPR004000">
    <property type="entry name" value="Actin"/>
</dbReference>
<keyword evidence="5" id="KW-0067">ATP-binding</keyword>
<gene>
    <name evidence="9" type="primary">ARP2</name>
    <name evidence="9" type="ORF">LTR25_001871</name>
</gene>
<evidence type="ECO:0000256" key="7">
    <source>
        <dbReference type="ARBA" id="ARBA00023212"/>
    </source>
</evidence>
<evidence type="ECO:0000256" key="6">
    <source>
        <dbReference type="ARBA" id="ARBA00023203"/>
    </source>
</evidence>
<feature type="compositionally biased region" description="Basic and acidic residues" evidence="8">
    <location>
        <begin position="260"/>
        <end position="275"/>
    </location>
</feature>
<feature type="compositionally biased region" description="Basic and acidic residues" evidence="8">
    <location>
        <begin position="215"/>
        <end position="229"/>
    </location>
</feature>
<dbReference type="FunFam" id="3.30.420.40:FF:000050">
    <property type="entry name" value="Actin, alpha skeletal muscle"/>
    <property type="match status" value="1"/>
</dbReference>
<dbReference type="InterPro" id="IPR020902">
    <property type="entry name" value="Actin/actin-like_CS"/>
</dbReference>
<accession>A0AAV9QEB2</accession>
<evidence type="ECO:0000313" key="9">
    <source>
        <dbReference type="EMBL" id="KAK5541986.1"/>
    </source>
</evidence>
<dbReference type="GO" id="GO:0005856">
    <property type="term" value="C:cytoskeleton"/>
    <property type="evidence" value="ECO:0007669"/>
    <property type="project" value="UniProtKB-SubCell"/>
</dbReference>
<comment type="subcellular location">
    <subcellularLocation>
        <location evidence="1">Cytoplasm</location>
        <location evidence="1">Cytoskeleton</location>
    </subcellularLocation>
</comment>
<evidence type="ECO:0000256" key="4">
    <source>
        <dbReference type="ARBA" id="ARBA00022741"/>
    </source>
</evidence>
<dbReference type="CDD" id="cd10220">
    <property type="entry name" value="ASKHA_NBD_Arp2"/>
    <property type="match status" value="1"/>
</dbReference>
<feature type="region of interest" description="Disordered" evidence="8">
    <location>
        <begin position="258"/>
        <end position="355"/>
    </location>
</feature>
<feature type="compositionally biased region" description="Basic and acidic residues" evidence="8">
    <location>
        <begin position="291"/>
        <end position="300"/>
    </location>
</feature>
<dbReference type="InterPro" id="IPR043129">
    <property type="entry name" value="ATPase_NBD"/>
</dbReference>
<evidence type="ECO:0000256" key="5">
    <source>
        <dbReference type="ARBA" id="ARBA00022840"/>
    </source>
</evidence>
<dbReference type="PRINTS" id="PR00190">
    <property type="entry name" value="ACTIN"/>
</dbReference>
<feature type="region of interest" description="Disordered" evidence="8">
    <location>
        <begin position="77"/>
        <end position="175"/>
    </location>
</feature>
<feature type="region of interest" description="Disordered" evidence="8">
    <location>
        <begin position="215"/>
        <end position="234"/>
    </location>
</feature>
<keyword evidence="10" id="KW-1185">Reference proteome</keyword>
<dbReference type="FunFam" id="3.90.640.10:FF:000005">
    <property type="entry name" value="Actin-related protein 2"/>
    <property type="match status" value="1"/>
</dbReference>
<reference evidence="9 10" key="1">
    <citation type="submission" date="2023-06" db="EMBL/GenBank/DDBJ databases">
        <title>Black Yeasts Isolated from many extreme environments.</title>
        <authorList>
            <person name="Coleine C."/>
            <person name="Stajich J.E."/>
            <person name="Selbmann L."/>
        </authorList>
    </citation>
    <scope>NUCLEOTIDE SEQUENCE [LARGE SCALE GENOMIC DNA]</scope>
    <source>
        <strain evidence="9 10">CCFEE 5887</strain>
    </source>
</reference>
<evidence type="ECO:0000256" key="3">
    <source>
        <dbReference type="ARBA" id="ARBA00022490"/>
    </source>
</evidence>
<dbReference type="PANTHER" id="PTHR11937">
    <property type="entry name" value="ACTIN"/>
    <property type="match status" value="1"/>
</dbReference>
<dbReference type="SUPFAM" id="SSF53067">
    <property type="entry name" value="Actin-like ATPase domain"/>
    <property type="match status" value="2"/>
</dbReference>
<comment type="similarity">
    <text evidence="2">Belongs to the actin family. ARP2 subfamily.</text>
</comment>
<dbReference type="GO" id="GO:0003779">
    <property type="term" value="F:actin binding"/>
    <property type="evidence" value="ECO:0007669"/>
    <property type="project" value="UniProtKB-KW"/>
</dbReference>
<dbReference type="Gene3D" id="3.90.640.10">
    <property type="entry name" value="Actin, Chain A, domain 4"/>
    <property type="match status" value="1"/>
</dbReference>
<keyword evidence="3" id="KW-0963">Cytoplasm</keyword>
<keyword evidence="7" id="KW-0206">Cytoskeleton</keyword>
<dbReference type="PROSITE" id="PS01132">
    <property type="entry name" value="ACTINS_ACT_LIKE"/>
    <property type="match status" value="1"/>
</dbReference>
<feature type="compositionally biased region" description="Basic residues" evidence="8">
    <location>
        <begin position="141"/>
        <end position="156"/>
    </location>
</feature>